<keyword evidence="2" id="KW-0808">Transferase</keyword>
<evidence type="ECO:0000259" key="1">
    <source>
        <dbReference type="PROSITE" id="PS50878"/>
    </source>
</evidence>
<reference evidence="2 3" key="1">
    <citation type="submission" date="2022-06" db="EMBL/GenBank/DDBJ databases">
        <title>Pseudarthrobacter sp. strain RMG13 Genome sequencing and assembly.</title>
        <authorList>
            <person name="Kim I."/>
        </authorList>
    </citation>
    <scope>NUCLEOTIDE SEQUENCE [LARGE SCALE GENOMIC DNA]</scope>
    <source>
        <strain evidence="2 3">RMG13</strain>
    </source>
</reference>
<keyword evidence="3" id="KW-1185">Reference proteome</keyword>
<evidence type="ECO:0000313" key="2">
    <source>
        <dbReference type="EMBL" id="MCP9001715.1"/>
    </source>
</evidence>
<dbReference type="Proteomes" id="UP001524318">
    <property type="component" value="Unassembled WGS sequence"/>
</dbReference>
<accession>A0ABT1LTD8</accession>
<dbReference type="CDD" id="cd01646">
    <property type="entry name" value="RT_Bac_retron_I"/>
    <property type="match status" value="1"/>
</dbReference>
<name>A0ABT1LTD8_9MICC</name>
<dbReference type="RefSeq" id="WP_254752635.1">
    <property type="nucleotide sequence ID" value="NZ_JANCLV010000018.1"/>
</dbReference>
<keyword evidence="2" id="KW-0695">RNA-directed DNA polymerase</keyword>
<gene>
    <name evidence="2" type="ORF">NFC73_18570</name>
</gene>
<feature type="domain" description="Reverse transcriptase" evidence="1">
    <location>
        <begin position="1"/>
        <end position="284"/>
    </location>
</feature>
<keyword evidence="2" id="KW-0548">Nucleotidyltransferase</keyword>
<dbReference type="GO" id="GO:0003964">
    <property type="term" value="F:RNA-directed DNA polymerase activity"/>
    <property type="evidence" value="ECO:0007669"/>
    <property type="project" value="UniProtKB-KW"/>
</dbReference>
<dbReference type="EMBL" id="JANCLV010000018">
    <property type="protein sequence ID" value="MCP9001715.1"/>
    <property type="molecule type" value="Genomic_DNA"/>
</dbReference>
<dbReference type="InterPro" id="IPR000477">
    <property type="entry name" value="RT_dom"/>
</dbReference>
<proteinExistence type="predicted"/>
<organism evidence="2 3">
    <name type="scientific">Pseudarthrobacter humi</name>
    <dbReference type="NCBI Taxonomy" id="2952523"/>
    <lineage>
        <taxon>Bacteria</taxon>
        <taxon>Bacillati</taxon>
        <taxon>Actinomycetota</taxon>
        <taxon>Actinomycetes</taxon>
        <taxon>Micrococcales</taxon>
        <taxon>Micrococcaceae</taxon>
        <taxon>Pseudarthrobacter</taxon>
    </lineage>
</organism>
<protein>
    <submittedName>
        <fullName evidence="2">RNA-directed DNA polymerase</fullName>
    </submittedName>
</protein>
<comment type="caution">
    <text evidence="2">The sequence shown here is derived from an EMBL/GenBank/DDBJ whole genome shotgun (WGS) entry which is preliminary data.</text>
</comment>
<evidence type="ECO:0000313" key="3">
    <source>
        <dbReference type="Proteomes" id="UP001524318"/>
    </source>
</evidence>
<dbReference type="Pfam" id="PF00078">
    <property type="entry name" value="RVT_1"/>
    <property type="match status" value="1"/>
</dbReference>
<sequence>MAKWGIDLEQGAKVLNGEKYGDWYRDPWGWPEFSEQFVKTLDIEQDFGIVPGGSGVPFKFAETPHFHPLDVPKSRLGTRPAVVQDPRSRLVYSAATRGLVGTLHKDLPDWVFGWRQRDGEIPPSPEEWSAYGRSMADVAEDTYSLQTDITSFFSSINVETLISTLSSSFGRNASVGLISEVLRTHNSMMSRSGLPQRSSASAFLAQVAVGPIDDEISTALQNDLVRSARRWMDDISVEGSEDELFALSQRIQAKARQAGLEINAAKTHLSTHKEGLDRFNLEAIRSIRVPEVIAMLAAEYDDEPEFAFESDPGELVALERELLDSPLAVPRPVGRAVLRSLRDNFLFDQVGEWIDNAHHFPHLADALSRYFAGARTYPGVSTGLESWFPKFERSNWGKLDWVTAQHALAFAADDLPQAVLVVLRQWLSQSSNVQKVAVAIQRLSIADANFVRSTVSARVDQVSDPQLLRLFALGMVAANADRTTVESILNRDRRNQLTHKFLDDHKWKLPATPIDFDHVQKVPPLTDEVG</sequence>
<dbReference type="PROSITE" id="PS50878">
    <property type="entry name" value="RT_POL"/>
    <property type="match status" value="1"/>
</dbReference>